<feature type="domain" description="HTH marR-type" evidence="1">
    <location>
        <begin position="1"/>
        <end position="144"/>
    </location>
</feature>
<evidence type="ECO:0000313" key="3">
    <source>
        <dbReference type="Proteomes" id="UP001196565"/>
    </source>
</evidence>
<dbReference type="RefSeq" id="WP_219764848.1">
    <property type="nucleotide sequence ID" value="NZ_JAHYBZ010000007.1"/>
</dbReference>
<accession>A0ABS7AD75</accession>
<comment type="caution">
    <text evidence="2">The sequence shown here is derived from an EMBL/GenBank/DDBJ whole genome shotgun (WGS) entry which is preliminary data.</text>
</comment>
<dbReference type="SUPFAM" id="SSF46785">
    <property type="entry name" value="Winged helix' DNA-binding domain"/>
    <property type="match status" value="1"/>
</dbReference>
<dbReference type="Proteomes" id="UP001196565">
    <property type="component" value="Unassembled WGS sequence"/>
</dbReference>
<evidence type="ECO:0000313" key="2">
    <source>
        <dbReference type="EMBL" id="MBW6400255.1"/>
    </source>
</evidence>
<dbReference type="InterPro" id="IPR036388">
    <property type="entry name" value="WH-like_DNA-bd_sf"/>
</dbReference>
<protein>
    <submittedName>
        <fullName evidence="2">MarR family winged helix-turn-helix transcriptional regulator</fullName>
    </submittedName>
</protein>
<dbReference type="EMBL" id="JAHYBZ010000007">
    <property type="protein sequence ID" value="MBW6400255.1"/>
    <property type="molecule type" value="Genomic_DNA"/>
</dbReference>
<reference evidence="2 3" key="1">
    <citation type="submission" date="2021-07" db="EMBL/GenBank/DDBJ databases">
        <authorList>
            <person name="So Y."/>
        </authorList>
    </citation>
    <scope>NUCLEOTIDE SEQUENCE [LARGE SCALE GENOMIC DNA]</scope>
    <source>
        <strain evidence="2 3">HJA6</strain>
    </source>
</reference>
<dbReference type="SMART" id="SM00347">
    <property type="entry name" value="HTH_MARR"/>
    <property type="match status" value="1"/>
</dbReference>
<gene>
    <name evidence="2" type="ORF">KPL78_20510</name>
</gene>
<dbReference type="Pfam" id="PF12802">
    <property type="entry name" value="MarR_2"/>
    <property type="match status" value="1"/>
</dbReference>
<keyword evidence="3" id="KW-1185">Reference proteome</keyword>
<dbReference type="PANTHER" id="PTHR33164">
    <property type="entry name" value="TRANSCRIPTIONAL REGULATOR, MARR FAMILY"/>
    <property type="match status" value="1"/>
</dbReference>
<dbReference type="Gene3D" id="1.10.10.10">
    <property type="entry name" value="Winged helix-like DNA-binding domain superfamily/Winged helix DNA-binding domain"/>
    <property type="match status" value="1"/>
</dbReference>
<dbReference type="PANTHER" id="PTHR33164:SF43">
    <property type="entry name" value="HTH-TYPE TRANSCRIPTIONAL REPRESSOR YETL"/>
    <property type="match status" value="1"/>
</dbReference>
<name>A0ABS7AD75_9PROT</name>
<sequence>MDTKPVTEHRRTLGALLRLPYEAMQREVYGALAVRGFPEIRPAHSAVFRHIAPGGSRLTVLAERAGMTKQSMAYLVEGLQEAGLLRSLPDPSDGRARIVRLTARGEAALDTLLALSAEAETRVAERIGEKRAAKLRRALEHWVTALEQEAG</sequence>
<organism evidence="2 3">
    <name type="scientific">Roseomonas alba</name>
    <dbReference type="NCBI Taxonomy" id="2846776"/>
    <lineage>
        <taxon>Bacteria</taxon>
        <taxon>Pseudomonadati</taxon>
        <taxon>Pseudomonadota</taxon>
        <taxon>Alphaproteobacteria</taxon>
        <taxon>Acetobacterales</taxon>
        <taxon>Roseomonadaceae</taxon>
        <taxon>Roseomonas</taxon>
    </lineage>
</organism>
<dbReference type="InterPro" id="IPR036390">
    <property type="entry name" value="WH_DNA-bd_sf"/>
</dbReference>
<dbReference type="InterPro" id="IPR000835">
    <property type="entry name" value="HTH_MarR-typ"/>
</dbReference>
<dbReference type="PROSITE" id="PS50995">
    <property type="entry name" value="HTH_MARR_2"/>
    <property type="match status" value="1"/>
</dbReference>
<proteinExistence type="predicted"/>
<dbReference type="InterPro" id="IPR039422">
    <property type="entry name" value="MarR/SlyA-like"/>
</dbReference>
<evidence type="ECO:0000259" key="1">
    <source>
        <dbReference type="PROSITE" id="PS50995"/>
    </source>
</evidence>